<organism evidence="2 3">
    <name type="scientific">Wallemia ichthyophaga (strain EXF-994 / CBS 113033)</name>
    <dbReference type="NCBI Taxonomy" id="1299270"/>
    <lineage>
        <taxon>Eukaryota</taxon>
        <taxon>Fungi</taxon>
        <taxon>Dikarya</taxon>
        <taxon>Basidiomycota</taxon>
        <taxon>Wallemiomycotina</taxon>
        <taxon>Wallemiomycetes</taxon>
        <taxon>Wallemiales</taxon>
        <taxon>Wallemiaceae</taxon>
        <taxon>Wallemia</taxon>
    </lineage>
</organism>
<protein>
    <submittedName>
        <fullName evidence="2">Uncharacterized protein</fullName>
    </submittedName>
</protein>
<dbReference type="HOGENOM" id="CLU_1112064_0_0_1"/>
<dbReference type="AlphaFoldDB" id="R9A9L8"/>
<feature type="compositionally biased region" description="Low complexity" evidence="1">
    <location>
        <begin position="149"/>
        <end position="166"/>
    </location>
</feature>
<gene>
    <name evidence="2" type="ORF">J056_002684</name>
</gene>
<evidence type="ECO:0000313" key="2">
    <source>
        <dbReference type="EMBL" id="EOQ98918.1"/>
    </source>
</evidence>
<evidence type="ECO:0000313" key="3">
    <source>
        <dbReference type="Proteomes" id="UP000014064"/>
    </source>
</evidence>
<sequence>MNKTEPTRSQSNLSELLRVNGVRQTPTQADAQIHVPAHAHAHPPTRTHKHTTLKLDKLPRFTLGDRQDTEDTDDTEGTYDTHESWLSFIPRETQSTSEYSNPPPPPSLLPKSLWKQQYHRMTSLQLQHNSYFVPPMVLAEQKCDGQGESQVQVQSNSQSNSHSHSQQPPPPLHNYVLASTSARQAPGRLAPFTPPITSSHSTYTSSLNIPIKSSNHQNVIIDGDIKVKEQPIYGMGQSLAKSLTWAWSTF</sequence>
<dbReference type="RefSeq" id="XP_009270224.1">
    <property type="nucleotide sequence ID" value="XM_009271949.1"/>
</dbReference>
<feature type="region of interest" description="Disordered" evidence="1">
    <location>
        <begin position="61"/>
        <end position="85"/>
    </location>
</feature>
<dbReference type="KEGG" id="wic:J056_002684"/>
<keyword evidence="3" id="KW-1185">Reference proteome</keyword>
<name>R9A9L8_WALI9</name>
<reference evidence="3" key="1">
    <citation type="journal article" date="2013" name="BMC Genomics">
        <title>Genome and transcriptome sequencing of the halophilic fungus Wallemia ichthyophaga: haloadaptations present and absent.</title>
        <authorList>
            <person name="Zajc J."/>
            <person name="Liu Y."/>
            <person name="Dai W."/>
            <person name="Yang Z."/>
            <person name="Hu J."/>
            <person name="Gostincar C."/>
            <person name="Gunde-Cimerman N."/>
        </authorList>
    </citation>
    <scope>NUCLEOTIDE SEQUENCE [LARGE SCALE GENOMIC DNA]</scope>
    <source>
        <strain evidence="3">EXF-994 / CBS 113033</strain>
    </source>
</reference>
<accession>R9A9L8</accession>
<dbReference type="GeneID" id="20375636"/>
<dbReference type="Proteomes" id="UP000014064">
    <property type="component" value="Unassembled WGS sequence"/>
</dbReference>
<evidence type="ECO:0000256" key="1">
    <source>
        <dbReference type="SAM" id="MobiDB-lite"/>
    </source>
</evidence>
<feature type="region of interest" description="Disordered" evidence="1">
    <location>
        <begin position="143"/>
        <end position="174"/>
    </location>
</feature>
<dbReference type="EMBL" id="KE007247">
    <property type="protein sequence ID" value="EOQ98918.1"/>
    <property type="molecule type" value="Genomic_DNA"/>
</dbReference>
<proteinExistence type="predicted"/>